<proteinExistence type="predicted"/>
<evidence type="ECO:0000313" key="2">
    <source>
        <dbReference type="EMBL" id="GAA4451502.1"/>
    </source>
</evidence>
<sequence length="50" mass="5446">MQTFFPGDGDRVMVIENPNSILVYLLCGIGVLTVGGLVSLAGYVTFFKRH</sequence>
<protein>
    <submittedName>
        <fullName evidence="2">Uncharacterized protein</fullName>
    </submittedName>
</protein>
<keyword evidence="1" id="KW-1133">Transmembrane helix</keyword>
<dbReference type="EMBL" id="BAABGA010000024">
    <property type="protein sequence ID" value="GAA4451502.1"/>
    <property type="molecule type" value="Genomic_DNA"/>
</dbReference>
<dbReference type="Proteomes" id="UP001500840">
    <property type="component" value="Unassembled WGS sequence"/>
</dbReference>
<accession>A0ABP8MJJ3</accession>
<name>A0ABP8MJJ3_9BACT</name>
<keyword evidence="1" id="KW-0472">Membrane</keyword>
<dbReference type="RefSeq" id="WP_339942447.1">
    <property type="nucleotide sequence ID" value="NZ_BAABGA010000024.1"/>
</dbReference>
<evidence type="ECO:0000256" key="1">
    <source>
        <dbReference type="SAM" id="Phobius"/>
    </source>
</evidence>
<evidence type="ECO:0000313" key="3">
    <source>
        <dbReference type="Proteomes" id="UP001500840"/>
    </source>
</evidence>
<keyword evidence="1" id="KW-0812">Transmembrane</keyword>
<organism evidence="2 3">
    <name type="scientific">Novipirellula rosea</name>
    <dbReference type="NCBI Taxonomy" id="1031540"/>
    <lineage>
        <taxon>Bacteria</taxon>
        <taxon>Pseudomonadati</taxon>
        <taxon>Planctomycetota</taxon>
        <taxon>Planctomycetia</taxon>
        <taxon>Pirellulales</taxon>
        <taxon>Pirellulaceae</taxon>
        <taxon>Novipirellula</taxon>
    </lineage>
</organism>
<gene>
    <name evidence="2" type="ORF">GCM10023156_19380</name>
</gene>
<reference evidence="3" key="1">
    <citation type="journal article" date="2019" name="Int. J. Syst. Evol. Microbiol.">
        <title>The Global Catalogue of Microorganisms (GCM) 10K type strain sequencing project: providing services to taxonomists for standard genome sequencing and annotation.</title>
        <authorList>
            <consortium name="The Broad Institute Genomics Platform"/>
            <consortium name="The Broad Institute Genome Sequencing Center for Infectious Disease"/>
            <person name="Wu L."/>
            <person name="Ma J."/>
        </authorList>
    </citation>
    <scope>NUCLEOTIDE SEQUENCE [LARGE SCALE GENOMIC DNA]</scope>
    <source>
        <strain evidence="3">JCM 17759</strain>
    </source>
</reference>
<keyword evidence="3" id="KW-1185">Reference proteome</keyword>
<comment type="caution">
    <text evidence="2">The sequence shown here is derived from an EMBL/GenBank/DDBJ whole genome shotgun (WGS) entry which is preliminary data.</text>
</comment>
<feature type="transmembrane region" description="Helical" evidence="1">
    <location>
        <begin position="21"/>
        <end position="46"/>
    </location>
</feature>